<dbReference type="VEuPathDB" id="VectorBase:HLOH_053474"/>
<evidence type="ECO:0000313" key="9">
    <source>
        <dbReference type="Proteomes" id="UP000821853"/>
    </source>
</evidence>
<name>A0A9J6GYF3_HAELO</name>
<accession>A0A9J6GYF3</accession>
<proteinExistence type="inferred from homology"/>
<comment type="caution">
    <text evidence="8">The sequence shown here is derived from an EMBL/GenBank/DDBJ whole genome shotgun (WGS) entry which is preliminary data.</text>
</comment>
<dbReference type="GO" id="GO:0004620">
    <property type="term" value="F:phospholipase activity"/>
    <property type="evidence" value="ECO:0007669"/>
    <property type="project" value="InterPro"/>
</dbReference>
<keyword evidence="2" id="KW-0732">Signal</keyword>
<comment type="function">
    <text evidence="7">Putative phospholipase.</text>
</comment>
<organism evidence="8 9">
    <name type="scientific">Haemaphysalis longicornis</name>
    <name type="common">Bush tick</name>
    <dbReference type="NCBI Taxonomy" id="44386"/>
    <lineage>
        <taxon>Eukaryota</taxon>
        <taxon>Metazoa</taxon>
        <taxon>Ecdysozoa</taxon>
        <taxon>Arthropoda</taxon>
        <taxon>Chelicerata</taxon>
        <taxon>Arachnida</taxon>
        <taxon>Acari</taxon>
        <taxon>Parasitiformes</taxon>
        <taxon>Ixodida</taxon>
        <taxon>Ixodoidea</taxon>
        <taxon>Ixodidae</taxon>
        <taxon>Haemaphysalinae</taxon>
        <taxon>Haemaphysalis</taxon>
    </lineage>
</organism>
<comment type="similarity">
    <text evidence="1 7">Belongs to the phospholipase B-like family.</text>
</comment>
<keyword evidence="6" id="KW-0325">Glycoprotein</keyword>
<evidence type="ECO:0000256" key="5">
    <source>
        <dbReference type="ARBA" id="ARBA00023098"/>
    </source>
</evidence>
<keyword evidence="3 7" id="KW-0378">Hydrolase</keyword>
<evidence type="ECO:0000256" key="1">
    <source>
        <dbReference type="ARBA" id="ARBA00007835"/>
    </source>
</evidence>
<dbReference type="PANTHER" id="PTHR12370:SF3">
    <property type="entry name" value="PHOSPHOLIPASE B-LIKE 2-RELATED"/>
    <property type="match status" value="1"/>
</dbReference>
<evidence type="ECO:0000256" key="4">
    <source>
        <dbReference type="ARBA" id="ARBA00022963"/>
    </source>
</evidence>
<dbReference type="EC" id="3.1.1.-" evidence="7"/>
<evidence type="ECO:0000256" key="3">
    <source>
        <dbReference type="ARBA" id="ARBA00022801"/>
    </source>
</evidence>
<dbReference type="PANTHER" id="PTHR12370">
    <property type="entry name" value="PHOSPHOLIPASE B-RELATED"/>
    <property type="match status" value="1"/>
</dbReference>
<evidence type="ECO:0000256" key="6">
    <source>
        <dbReference type="ARBA" id="ARBA00023180"/>
    </source>
</evidence>
<evidence type="ECO:0000313" key="8">
    <source>
        <dbReference type="EMBL" id="KAH9379455.1"/>
    </source>
</evidence>
<dbReference type="AlphaFoldDB" id="A0A9J6GYF3"/>
<evidence type="ECO:0000256" key="7">
    <source>
        <dbReference type="RuleBase" id="RU364138"/>
    </source>
</evidence>
<dbReference type="InterPro" id="IPR007000">
    <property type="entry name" value="PLipase_B-like"/>
</dbReference>
<dbReference type="Pfam" id="PF04916">
    <property type="entry name" value="Phospholip_B"/>
    <property type="match status" value="1"/>
</dbReference>
<keyword evidence="4 7" id="KW-0442">Lipid degradation</keyword>
<dbReference type="GO" id="GO:0005576">
    <property type="term" value="C:extracellular region"/>
    <property type="evidence" value="ECO:0007669"/>
    <property type="project" value="TreeGrafter"/>
</dbReference>
<keyword evidence="5 7" id="KW-0443">Lipid metabolism</keyword>
<dbReference type="Proteomes" id="UP000821853">
    <property type="component" value="Chromosome 8"/>
</dbReference>
<gene>
    <name evidence="8" type="ORF">HPB48_000682</name>
</gene>
<keyword evidence="9" id="KW-1185">Reference proteome</keyword>
<dbReference type="GO" id="GO:0009395">
    <property type="term" value="P:phospholipid catabolic process"/>
    <property type="evidence" value="ECO:0007669"/>
    <property type="project" value="TreeGrafter"/>
</dbReference>
<reference evidence="8 9" key="1">
    <citation type="journal article" date="2020" name="Cell">
        <title>Large-Scale Comparative Analyses of Tick Genomes Elucidate Their Genetic Diversity and Vector Capacities.</title>
        <authorList>
            <consortium name="Tick Genome and Microbiome Consortium (TIGMIC)"/>
            <person name="Jia N."/>
            <person name="Wang J."/>
            <person name="Shi W."/>
            <person name="Du L."/>
            <person name="Sun Y."/>
            <person name="Zhan W."/>
            <person name="Jiang J.F."/>
            <person name="Wang Q."/>
            <person name="Zhang B."/>
            <person name="Ji P."/>
            <person name="Bell-Sakyi L."/>
            <person name="Cui X.M."/>
            <person name="Yuan T.T."/>
            <person name="Jiang B.G."/>
            <person name="Yang W.F."/>
            <person name="Lam T.T."/>
            <person name="Chang Q.C."/>
            <person name="Ding S.J."/>
            <person name="Wang X.J."/>
            <person name="Zhu J.G."/>
            <person name="Ruan X.D."/>
            <person name="Zhao L."/>
            <person name="Wei J.T."/>
            <person name="Ye R.Z."/>
            <person name="Que T.C."/>
            <person name="Du C.H."/>
            <person name="Zhou Y.H."/>
            <person name="Cheng J.X."/>
            <person name="Dai P.F."/>
            <person name="Guo W.B."/>
            <person name="Han X.H."/>
            <person name="Huang E.J."/>
            <person name="Li L.F."/>
            <person name="Wei W."/>
            <person name="Gao Y.C."/>
            <person name="Liu J.Z."/>
            <person name="Shao H.Z."/>
            <person name="Wang X."/>
            <person name="Wang C.C."/>
            <person name="Yang T.C."/>
            <person name="Huo Q.B."/>
            <person name="Li W."/>
            <person name="Chen H.Y."/>
            <person name="Chen S.E."/>
            <person name="Zhou L.G."/>
            <person name="Ni X.B."/>
            <person name="Tian J.H."/>
            <person name="Sheng Y."/>
            <person name="Liu T."/>
            <person name="Pan Y.S."/>
            <person name="Xia L.Y."/>
            <person name="Li J."/>
            <person name="Zhao F."/>
            <person name="Cao W.C."/>
        </authorList>
    </citation>
    <scope>NUCLEOTIDE SEQUENCE [LARGE SCALE GENOMIC DNA]</scope>
    <source>
        <strain evidence="8">HaeL-2018</strain>
    </source>
</reference>
<protein>
    <recommendedName>
        <fullName evidence="7">Phospholipase B-like</fullName>
        <ecNumber evidence="7">3.1.1.-</ecNumber>
    </recommendedName>
</protein>
<evidence type="ECO:0000256" key="2">
    <source>
        <dbReference type="ARBA" id="ARBA00022729"/>
    </source>
</evidence>
<dbReference type="EMBL" id="JABSTR010000010">
    <property type="protein sequence ID" value="KAH9379455.1"/>
    <property type="molecule type" value="Genomic_DNA"/>
</dbReference>
<dbReference type="OrthoDB" id="443524at2759"/>
<sequence length="257" mass="28610">MDPLGSKAATNCNLTKVLNTYDRDGRKLFADLTAGYLKTDKRFNNFEQNPLAAVLTVIPSTTPKTHCQQGPTSALQGENILFRWYTDRRGIVAEQMNLLVQLGLCAALATVVLAAGITRTVVVSWDARRNMLRAHNDTAAKDIIAVCVLQDARMDFGWASVYVKTDSRYRDSEQAYAAGFAEGAATSSMTDEQFANVYAHYCDPDPAFCERLFAFYRANLRSMFDNAVRYSDQDPFWHQASGTTHSFDGSYSSPYTV</sequence>
<dbReference type="Gene3D" id="3.60.60.30">
    <property type="match status" value="1"/>
</dbReference>